<dbReference type="PANTHER" id="PTHR43021">
    <property type="entry name" value="NA(+)/H(+) ANTIPORTER-RELATED"/>
    <property type="match status" value="1"/>
</dbReference>
<feature type="transmembrane region" description="Helical" evidence="5">
    <location>
        <begin position="172"/>
        <end position="194"/>
    </location>
</feature>
<comment type="caution">
    <text evidence="7">The sequence shown here is derived from an EMBL/GenBank/DDBJ whole genome shotgun (WGS) entry which is preliminary data.</text>
</comment>
<keyword evidence="2 5" id="KW-0812">Transmembrane</keyword>
<feature type="transmembrane region" description="Helical" evidence="5">
    <location>
        <begin position="57"/>
        <end position="76"/>
    </location>
</feature>
<proteinExistence type="predicted"/>
<protein>
    <recommendedName>
        <fullName evidence="6">Cation/H+ exchanger transmembrane domain-containing protein</fullName>
    </recommendedName>
</protein>
<evidence type="ECO:0000313" key="7">
    <source>
        <dbReference type="EMBL" id="GAG74579.1"/>
    </source>
</evidence>
<feature type="transmembrane region" description="Helical" evidence="5">
    <location>
        <begin position="201"/>
        <end position="225"/>
    </location>
</feature>
<evidence type="ECO:0000256" key="3">
    <source>
        <dbReference type="ARBA" id="ARBA00022989"/>
    </source>
</evidence>
<dbReference type="PANTHER" id="PTHR43021:SF2">
    <property type="entry name" value="CATION_H+ EXCHANGER DOMAIN-CONTAINING PROTEIN"/>
    <property type="match status" value="1"/>
</dbReference>
<dbReference type="GO" id="GO:0015297">
    <property type="term" value="F:antiporter activity"/>
    <property type="evidence" value="ECO:0007669"/>
    <property type="project" value="InterPro"/>
</dbReference>
<evidence type="ECO:0000259" key="6">
    <source>
        <dbReference type="Pfam" id="PF00999"/>
    </source>
</evidence>
<accession>X0ZYE8</accession>
<feature type="domain" description="Cation/H+ exchanger transmembrane" evidence="6">
    <location>
        <begin position="16"/>
        <end position="399"/>
    </location>
</feature>
<organism evidence="7">
    <name type="scientific">marine sediment metagenome</name>
    <dbReference type="NCBI Taxonomy" id="412755"/>
    <lineage>
        <taxon>unclassified sequences</taxon>
        <taxon>metagenomes</taxon>
        <taxon>ecological metagenomes</taxon>
    </lineage>
</organism>
<gene>
    <name evidence="7" type="ORF">S01H4_03173</name>
</gene>
<feature type="transmembrane region" description="Helical" evidence="5">
    <location>
        <begin position="96"/>
        <end position="113"/>
    </location>
</feature>
<dbReference type="Pfam" id="PF00999">
    <property type="entry name" value="Na_H_Exchanger"/>
    <property type="match status" value="1"/>
</dbReference>
<dbReference type="InterPro" id="IPR006153">
    <property type="entry name" value="Cation/H_exchanger_TM"/>
</dbReference>
<feature type="transmembrane region" description="Helical" evidence="5">
    <location>
        <begin position="374"/>
        <end position="398"/>
    </location>
</feature>
<dbReference type="Gene3D" id="1.20.1530.20">
    <property type="match status" value="1"/>
</dbReference>
<feature type="transmembrane region" description="Helical" evidence="5">
    <location>
        <begin position="231"/>
        <end position="253"/>
    </location>
</feature>
<feature type="transmembrane region" description="Helical" evidence="5">
    <location>
        <begin position="343"/>
        <end position="362"/>
    </location>
</feature>
<evidence type="ECO:0000256" key="2">
    <source>
        <dbReference type="ARBA" id="ARBA00022692"/>
    </source>
</evidence>
<dbReference type="EMBL" id="BART01000755">
    <property type="protein sequence ID" value="GAG74579.1"/>
    <property type="molecule type" value="Genomic_DNA"/>
</dbReference>
<dbReference type="GO" id="GO:1902600">
    <property type="term" value="P:proton transmembrane transport"/>
    <property type="evidence" value="ECO:0007669"/>
    <property type="project" value="InterPro"/>
</dbReference>
<evidence type="ECO:0000256" key="4">
    <source>
        <dbReference type="ARBA" id="ARBA00023136"/>
    </source>
</evidence>
<dbReference type="GO" id="GO:0016020">
    <property type="term" value="C:membrane"/>
    <property type="evidence" value="ECO:0007669"/>
    <property type="project" value="UniProtKB-SubCell"/>
</dbReference>
<feature type="transmembrane region" description="Helical" evidence="5">
    <location>
        <begin position="308"/>
        <end position="331"/>
    </location>
</feature>
<sequence>MQAILVVGIVIFTGFVFGEIAAKVKLPKVTGYILAGILLNPGLFNFIPQDFVDHTSLITNISLSFITFSVGGTLLYSRIRKLGKGILCITMCEAEFTFLAIVIGFLAITPFLIHPAGATWFTTFIPLSLLIGSLGSPTDPAATLAVAHEYKAEGDVSSTIMGVAALDDVTGIINYSVAIAIAGIFILHQSFNLYSSVLNPLVVIGGAIILGIAFGFLFNLITLFVRRETEGVFIVLILALLALCFGMAALLGFDELLATMTMGVTVVNYNPWRDKIFKILQRYTEQLIFVLFFTLSGMHLKFSVLSTYYILVLLFIIFRAVGKVSGTMLGASISKSSTMVKKYAAGGLIPQGGIVIGLALLIKQNPAFDGISDIIINVILGATIIHEIIGPILAKIVLKKAGEIK</sequence>
<evidence type="ECO:0000256" key="1">
    <source>
        <dbReference type="ARBA" id="ARBA00004141"/>
    </source>
</evidence>
<dbReference type="AlphaFoldDB" id="X0ZYE8"/>
<dbReference type="InterPro" id="IPR038770">
    <property type="entry name" value="Na+/solute_symporter_sf"/>
</dbReference>
<evidence type="ECO:0000256" key="5">
    <source>
        <dbReference type="SAM" id="Phobius"/>
    </source>
</evidence>
<comment type="subcellular location">
    <subcellularLocation>
        <location evidence="1">Membrane</location>
        <topology evidence="1">Multi-pass membrane protein</topology>
    </subcellularLocation>
</comment>
<name>X0ZYE8_9ZZZZ</name>
<reference evidence="7" key="1">
    <citation type="journal article" date="2014" name="Front. Microbiol.">
        <title>High frequency of phylogenetically diverse reductive dehalogenase-homologous genes in deep subseafloor sedimentary metagenomes.</title>
        <authorList>
            <person name="Kawai M."/>
            <person name="Futagami T."/>
            <person name="Toyoda A."/>
            <person name="Takaki Y."/>
            <person name="Nishi S."/>
            <person name="Hori S."/>
            <person name="Arai W."/>
            <person name="Tsubouchi T."/>
            <person name="Morono Y."/>
            <person name="Uchiyama I."/>
            <person name="Ito T."/>
            <person name="Fujiyama A."/>
            <person name="Inagaki F."/>
            <person name="Takami H."/>
        </authorList>
    </citation>
    <scope>NUCLEOTIDE SEQUENCE</scope>
    <source>
        <strain evidence="7">Expedition CK06-06</strain>
    </source>
</reference>
<keyword evidence="4 5" id="KW-0472">Membrane</keyword>
<keyword evidence="3 5" id="KW-1133">Transmembrane helix</keyword>